<sequence>MLAGCANVDELQANAISCFRGFFCMAPCRPQAHSGLSLSCY</sequence>
<name>A6HPW4_RAT</name>
<organism evidence="1 2">
    <name type="scientific">Rattus norvegicus</name>
    <name type="common">Rat</name>
    <dbReference type="NCBI Taxonomy" id="10116"/>
    <lineage>
        <taxon>Eukaryota</taxon>
        <taxon>Metazoa</taxon>
        <taxon>Chordata</taxon>
        <taxon>Craniata</taxon>
        <taxon>Vertebrata</taxon>
        <taxon>Euteleostomi</taxon>
        <taxon>Mammalia</taxon>
        <taxon>Eutheria</taxon>
        <taxon>Euarchontoglires</taxon>
        <taxon>Glires</taxon>
        <taxon>Rodentia</taxon>
        <taxon>Myomorpha</taxon>
        <taxon>Muroidea</taxon>
        <taxon>Muridae</taxon>
        <taxon>Murinae</taxon>
        <taxon>Rattus</taxon>
    </lineage>
</organism>
<proteinExistence type="predicted"/>
<dbReference type="AlphaFoldDB" id="A6HPW4"/>
<accession>A6HPW4</accession>
<gene>
    <name evidence="1" type="ORF">rCG_26347</name>
</gene>
<dbReference type="Proteomes" id="UP000234681">
    <property type="component" value="Chromosome 3"/>
</dbReference>
<protein>
    <submittedName>
        <fullName evidence="1">RCG26347, isoform CRA_e</fullName>
    </submittedName>
</protein>
<dbReference type="EMBL" id="CH473949">
    <property type="protein sequence ID" value="EDL80065.1"/>
    <property type="molecule type" value="Genomic_DNA"/>
</dbReference>
<reference evidence="2" key="1">
    <citation type="submission" date="2005-09" db="EMBL/GenBank/DDBJ databases">
        <authorList>
            <person name="Mural R.J."/>
            <person name="Li P.W."/>
            <person name="Adams M.D."/>
            <person name="Amanatides P.G."/>
            <person name="Baden-Tillson H."/>
            <person name="Barnstead M."/>
            <person name="Chin S.H."/>
            <person name="Dew I."/>
            <person name="Evans C.A."/>
            <person name="Ferriera S."/>
            <person name="Flanigan M."/>
            <person name="Fosler C."/>
            <person name="Glodek A."/>
            <person name="Gu Z."/>
            <person name="Holt R.A."/>
            <person name="Jennings D."/>
            <person name="Kraft C.L."/>
            <person name="Lu F."/>
            <person name="Nguyen T."/>
            <person name="Nusskern D.R."/>
            <person name="Pfannkoch C.M."/>
            <person name="Sitter C."/>
            <person name="Sutton G.G."/>
            <person name="Venter J.C."/>
            <person name="Wang Z."/>
            <person name="Woodage T."/>
            <person name="Zheng X.H."/>
            <person name="Zhong F."/>
        </authorList>
    </citation>
    <scope>NUCLEOTIDE SEQUENCE [LARGE SCALE GENOMIC DNA]</scope>
    <source>
        <strain>BN</strain>
        <strain evidence="2">Sprague-Dawley</strain>
    </source>
</reference>
<evidence type="ECO:0000313" key="2">
    <source>
        <dbReference type="Proteomes" id="UP000234681"/>
    </source>
</evidence>
<evidence type="ECO:0000313" key="1">
    <source>
        <dbReference type="EMBL" id="EDL80065.1"/>
    </source>
</evidence>